<evidence type="ECO:0000313" key="4">
    <source>
        <dbReference type="EMBL" id="MDP9961402.1"/>
    </source>
</evidence>
<feature type="signal peptide" evidence="2">
    <location>
        <begin position="1"/>
        <end position="19"/>
    </location>
</feature>
<keyword evidence="2" id="KW-0732">Signal</keyword>
<feature type="region of interest" description="Disordered" evidence="1">
    <location>
        <begin position="1002"/>
        <end position="1122"/>
    </location>
</feature>
<sequence length="1122" mass="127009">MKKILIPIGLLLTTHSMQAQLTQGENYIQSKTYLDYNGTTPTKTSETVQYFDGLGRPKQVVNVKASPLGKDVVTHIEYDQFGRQVLDFLPVPQTGTLNGGIVPLSLANAPSVYGSEKIYAEKILENSPLDRIQQQVQVGNDWTTKPVKFDYEANIGEDYVRKYETSTTWVEGRTQTSVQLLQYFQPSQLYKNTVTDEDGNKTIEFKNGKGQVLLVRKVLNATQNTDTYYVYNEYDQLAFVIPPLASAPAVESATMENLYYQYRYDGRGRLVEKKLPGKGWEYMVYDKADRLILTQDAVMDSQNKWLMTKYDTFGRAILTGVISAGERAALQDLIKDLVITESRHATGFAKSGMTVYYSNNYFPSDIQSVLSVNYYDTYPPGSSAVTNVFAQELLTDNPANLRTTKGMLTASYVKNIEDDNWTKNFIWYDTKGRNIGSRSNNHLGGYTVVNHKLDFAGMVLQTNTYHRRLITDPEKGIVEKFTYDSQNRLLTRTHQIGSNPVEYLAQNKYNELSQLELKKVGGISIGSPLQSIDYKYNIRGWMTNINDPANLGADLFGYKIKYNQVEGLETPNTDFPDLKVTPRYNGNIAEVDWRTSTAANDHLRRYGYAYDNLNRLSAGFYQKDSNPSAKEYFEKIEYDLNGNITNLKRSSELMEGNTAANFLNNLNYTYQGNRLTSVKDLVPFIGGYKGNTMQYDNNGNMTSNPDKNKMLITYNFLNLPSSITETVFVNSTNKTYYTYRADGAKVSKKYIQMGAEQKTDYLDGFQYNNLESFGSTVPTVPTLKFAPTSEGYFDFEKNKYIYNYIDHLGNVRLSYFNNGIGLEVVEENNYYPFGLKHSSYNNLPGNYSYQYKYNGKELQESGMYDYGARFYMPDIGRWGVIDPRSQYTHEAYSYVWNNPIMFTDPTGMQGECDTCPGGRNNPKSIDPVVITIYRPVKIESRGFDFSSTAVLSGIAMTGSRYPSPYTLAAAGIASIILWNTPKIYQATEAWRKDKMTIDLSPKGLPAHFAQGQDEADEETDVNGVKVPEDGRTSDDPLRKSKHGHAEEDPEAAGTHHTQLGTRQGRKGAYRQGREFKNGEPEWDYDMTDHGRPQNHPNPHKHKWQPNPTGGAKSRGKTALPID</sequence>
<dbReference type="Pfam" id="PF20041">
    <property type="entry name" value="DUF6443"/>
    <property type="match status" value="1"/>
</dbReference>
<proteinExistence type="predicted"/>
<comment type="caution">
    <text evidence="4">The sequence shown here is derived from an EMBL/GenBank/DDBJ whole genome shotgun (WGS) entry which is preliminary data.</text>
</comment>
<name>A0ABT9SPS5_9FLAO</name>
<feature type="domain" description="DUF6443" evidence="3">
    <location>
        <begin position="31"/>
        <end position="151"/>
    </location>
</feature>
<gene>
    <name evidence="4" type="ORF">J2T04_003300</name>
</gene>
<keyword evidence="5" id="KW-1185">Reference proteome</keyword>
<dbReference type="PANTHER" id="PTHR32305">
    <property type="match status" value="1"/>
</dbReference>
<feature type="chain" id="PRO_5047296599" evidence="2">
    <location>
        <begin position="20"/>
        <end position="1122"/>
    </location>
</feature>
<evidence type="ECO:0000259" key="3">
    <source>
        <dbReference type="Pfam" id="PF20041"/>
    </source>
</evidence>
<dbReference type="RefSeq" id="WP_306845509.1">
    <property type="nucleotide sequence ID" value="NZ_JAUSRL010000005.1"/>
</dbReference>
<dbReference type="InterPro" id="IPR050708">
    <property type="entry name" value="T6SS_VgrG/RHS"/>
</dbReference>
<evidence type="ECO:0000256" key="1">
    <source>
        <dbReference type="SAM" id="MobiDB-lite"/>
    </source>
</evidence>
<dbReference type="PANTHER" id="PTHR32305:SF15">
    <property type="entry name" value="PROTEIN RHSA-RELATED"/>
    <property type="match status" value="1"/>
</dbReference>
<dbReference type="InterPro" id="IPR022385">
    <property type="entry name" value="Rhs_assc_core"/>
</dbReference>
<accession>A0ABT9SPS5</accession>
<protein>
    <submittedName>
        <fullName evidence="4">RHS repeat-associated protein</fullName>
    </submittedName>
</protein>
<dbReference type="EMBL" id="JAUSRL010000005">
    <property type="protein sequence ID" value="MDP9961402.1"/>
    <property type="molecule type" value="Genomic_DNA"/>
</dbReference>
<dbReference type="Proteomes" id="UP001235513">
    <property type="component" value="Unassembled WGS sequence"/>
</dbReference>
<dbReference type="InterPro" id="IPR045619">
    <property type="entry name" value="DUF6443"/>
</dbReference>
<dbReference type="Gene3D" id="2.180.10.10">
    <property type="entry name" value="RHS repeat-associated core"/>
    <property type="match status" value="1"/>
</dbReference>
<feature type="compositionally biased region" description="Basic and acidic residues" evidence="1">
    <location>
        <begin position="1026"/>
        <end position="1046"/>
    </location>
</feature>
<evidence type="ECO:0000256" key="2">
    <source>
        <dbReference type="SAM" id="SignalP"/>
    </source>
</evidence>
<dbReference type="NCBIfam" id="TIGR03696">
    <property type="entry name" value="Rhs_assc_core"/>
    <property type="match status" value="1"/>
</dbReference>
<reference evidence="4 5" key="1">
    <citation type="submission" date="2023-07" db="EMBL/GenBank/DDBJ databases">
        <title>Sorghum-associated microbial communities from plants grown in Nebraska, USA.</title>
        <authorList>
            <person name="Schachtman D."/>
        </authorList>
    </citation>
    <scope>NUCLEOTIDE SEQUENCE [LARGE SCALE GENOMIC DNA]</scope>
    <source>
        <strain evidence="4 5">CC351</strain>
    </source>
</reference>
<organism evidence="4 5">
    <name type="scientific">Chryseobacterium lathyri</name>
    <dbReference type="NCBI Taxonomy" id="395933"/>
    <lineage>
        <taxon>Bacteria</taxon>
        <taxon>Pseudomonadati</taxon>
        <taxon>Bacteroidota</taxon>
        <taxon>Flavobacteriia</taxon>
        <taxon>Flavobacteriales</taxon>
        <taxon>Weeksellaceae</taxon>
        <taxon>Chryseobacterium group</taxon>
        <taxon>Chryseobacterium</taxon>
    </lineage>
</organism>
<evidence type="ECO:0000313" key="5">
    <source>
        <dbReference type="Proteomes" id="UP001235513"/>
    </source>
</evidence>